<evidence type="ECO:0000313" key="11">
    <source>
        <dbReference type="Proteomes" id="UP000247476"/>
    </source>
</evidence>
<keyword evidence="8" id="KW-0472">Membrane</keyword>
<evidence type="ECO:0000256" key="7">
    <source>
        <dbReference type="ARBA" id="ARBA00022967"/>
    </source>
</evidence>
<dbReference type="InterPro" id="IPR050763">
    <property type="entry name" value="ABC_transporter_ATP-binding"/>
</dbReference>
<evidence type="ECO:0000256" key="2">
    <source>
        <dbReference type="ARBA" id="ARBA00005417"/>
    </source>
</evidence>
<dbReference type="PROSITE" id="PS00211">
    <property type="entry name" value="ABC_TRANSPORTER_1"/>
    <property type="match status" value="1"/>
</dbReference>
<evidence type="ECO:0000256" key="1">
    <source>
        <dbReference type="ARBA" id="ARBA00004236"/>
    </source>
</evidence>
<evidence type="ECO:0000256" key="4">
    <source>
        <dbReference type="ARBA" id="ARBA00022475"/>
    </source>
</evidence>
<dbReference type="PANTHER" id="PTHR42711:SF5">
    <property type="entry name" value="ABC TRANSPORTER ATP-BINDING PROTEIN NATA"/>
    <property type="match status" value="1"/>
</dbReference>
<dbReference type="GO" id="GO:0005524">
    <property type="term" value="F:ATP binding"/>
    <property type="evidence" value="ECO:0007669"/>
    <property type="project" value="UniProtKB-KW"/>
</dbReference>
<dbReference type="OrthoDB" id="9804819at2"/>
<dbReference type="InterPro" id="IPR027417">
    <property type="entry name" value="P-loop_NTPase"/>
</dbReference>
<organism evidence="10 11">
    <name type="scientific">Paenibacillus flagellatus</name>
    <dbReference type="NCBI Taxonomy" id="2211139"/>
    <lineage>
        <taxon>Bacteria</taxon>
        <taxon>Bacillati</taxon>
        <taxon>Bacillota</taxon>
        <taxon>Bacilli</taxon>
        <taxon>Bacillales</taxon>
        <taxon>Paenibacillaceae</taxon>
        <taxon>Paenibacillus</taxon>
    </lineage>
</organism>
<evidence type="ECO:0000256" key="8">
    <source>
        <dbReference type="ARBA" id="ARBA00023136"/>
    </source>
</evidence>
<keyword evidence="3" id="KW-0813">Transport</keyword>
<comment type="caution">
    <text evidence="10">The sequence shown here is derived from an EMBL/GenBank/DDBJ whole genome shotgun (WGS) entry which is preliminary data.</text>
</comment>
<dbReference type="PANTHER" id="PTHR42711">
    <property type="entry name" value="ABC TRANSPORTER ATP-BINDING PROTEIN"/>
    <property type="match status" value="1"/>
</dbReference>
<dbReference type="PROSITE" id="PS50893">
    <property type="entry name" value="ABC_TRANSPORTER_2"/>
    <property type="match status" value="1"/>
</dbReference>
<protein>
    <submittedName>
        <fullName evidence="10">ABC transporter</fullName>
    </submittedName>
</protein>
<dbReference type="CDD" id="cd03263">
    <property type="entry name" value="ABC_subfamily_A"/>
    <property type="match status" value="1"/>
</dbReference>
<proteinExistence type="inferred from homology"/>
<sequence length="331" mass="36875">MSESVNAAAARHEGGEPVIRAVGLEKRYGSFTAVDRVTFDVRKGEVFGLLGPNGAGKTTTMEMMEGLRRPDGGSAFVAGYDTQKELKKVKQVIGVQLQSTSLFDLLKVKEIVRMYASFYPSSVPIQPLLQDMILEEKKNDRVKHLSGGQKQRLAIALALVNDPQVIFLDEPTTGLDPQARRTLWDIILKLKARGKTIVLSTHYMDEAHVLCDRICLMDRGKVIALDTPERLVRSLHSDSAVEFRLPQLEAAPPEGGERDRVLGLLRGVCGVKRVEAREEVYVLYTDQLQSTLTDWIALAEKNGLRFADLRTRSATLEDVFIHMTGRSLRES</sequence>
<dbReference type="GO" id="GO:0005886">
    <property type="term" value="C:plasma membrane"/>
    <property type="evidence" value="ECO:0007669"/>
    <property type="project" value="UniProtKB-SubCell"/>
</dbReference>
<dbReference type="Proteomes" id="UP000247476">
    <property type="component" value="Unassembled WGS sequence"/>
</dbReference>
<evidence type="ECO:0000256" key="3">
    <source>
        <dbReference type="ARBA" id="ARBA00022448"/>
    </source>
</evidence>
<gene>
    <name evidence="10" type="ORF">DLM86_24565</name>
</gene>
<keyword evidence="5" id="KW-0547">Nucleotide-binding</keyword>
<dbReference type="SMART" id="SM00382">
    <property type="entry name" value="AAA"/>
    <property type="match status" value="1"/>
</dbReference>
<dbReference type="SUPFAM" id="SSF52540">
    <property type="entry name" value="P-loop containing nucleoside triphosphate hydrolases"/>
    <property type="match status" value="1"/>
</dbReference>
<accession>A0A2V5KLC9</accession>
<dbReference type="InterPro" id="IPR017871">
    <property type="entry name" value="ABC_transporter-like_CS"/>
</dbReference>
<evidence type="ECO:0000259" key="9">
    <source>
        <dbReference type="PROSITE" id="PS50893"/>
    </source>
</evidence>
<dbReference type="EMBL" id="QJVJ01000012">
    <property type="protein sequence ID" value="PYI51587.1"/>
    <property type="molecule type" value="Genomic_DNA"/>
</dbReference>
<feature type="domain" description="ABC transporter" evidence="9">
    <location>
        <begin position="19"/>
        <end position="244"/>
    </location>
</feature>
<dbReference type="InterPro" id="IPR003439">
    <property type="entry name" value="ABC_transporter-like_ATP-bd"/>
</dbReference>
<keyword evidence="6" id="KW-0067">ATP-binding</keyword>
<keyword evidence="4" id="KW-1003">Cell membrane</keyword>
<name>A0A2V5KLC9_9BACL</name>
<dbReference type="GO" id="GO:0016887">
    <property type="term" value="F:ATP hydrolysis activity"/>
    <property type="evidence" value="ECO:0007669"/>
    <property type="project" value="InterPro"/>
</dbReference>
<dbReference type="AlphaFoldDB" id="A0A2V5KLC9"/>
<dbReference type="Gene3D" id="3.40.50.300">
    <property type="entry name" value="P-loop containing nucleotide triphosphate hydrolases"/>
    <property type="match status" value="1"/>
</dbReference>
<keyword evidence="7" id="KW-1278">Translocase</keyword>
<keyword evidence="11" id="KW-1185">Reference proteome</keyword>
<evidence type="ECO:0000256" key="6">
    <source>
        <dbReference type="ARBA" id="ARBA00022840"/>
    </source>
</evidence>
<dbReference type="RefSeq" id="WP_110842708.1">
    <property type="nucleotide sequence ID" value="NZ_QJVJ01000012.1"/>
</dbReference>
<dbReference type="FunFam" id="3.40.50.300:FF:000589">
    <property type="entry name" value="ABC transporter, ATP-binding subunit"/>
    <property type="match status" value="1"/>
</dbReference>
<comment type="subcellular location">
    <subcellularLocation>
        <location evidence="1">Cell membrane</location>
    </subcellularLocation>
</comment>
<evidence type="ECO:0000256" key="5">
    <source>
        <dbReference type="ARBA" id="ARBA00022741"/>
    </source>
</evidence>
<dbReference type="Pfam" id="PF00005">
    <property type="entry name" value="ABC_tran"/>
    <property type="match status" value="1"/>
</dbReference>
<comment type="similarity">
    <text evidence="2">Belongs to the ABC transporter superfamily.</text>
</comment>
<reference evidence="10 11" key="1">
    <citation type="submission" date="2018-05" db="EMBL/GenBank/DDBJ databases">
        <title>Paenibacillus flagellatus sp. nov., isolated from selenium mineral soil.</title>
        <authorList>
            <person name="Dai X."/>
        </authorList>
    </citation>
    <scope>NUCLEOTIDE SEQUENCE [LARGE SCALE GENOMIC DNA]</scope>
    <source>
        <strain evidence="10 11">DXL2</strain>
    </source>
</reference>
<evidence type="ECO:0000313" key="10">
    <source>
        <dbReference type="EMBL" id="PYI51587.1"/>
    </source>
</evidence>
<dbReference type="InterPro" id="IPR003593">
    <property type="entry name" value="AAA+_ATPase"/>
</dbReference>